<evidence type="ECO:0000256" key="1">
    <source>
        <dbReference type="SAM" id="Phobius"/>
    </source>
</evidence>
<comment type="caution">
    <text evidence="2">The sequence shown here is derived from an EMBL/GenBank/DDBJ whole genome shotgun (WGS) entry which is preliminary data.</text>
</comment>
<proteinExistence type="predicted"/>
<dbReference type="PROSITE" id="PS00409">
    <property type="entry name" value="PROKAR_NTER_METHYL"/>
    <property type="match status" value="1"/>
</dbReference>
<sequence>MNKYKGFTLIELIFVISIILILTMMAGLNYNIIDKIEGNNQIKELVYNINQMRTYSQVHNKATVIDFNDKGYTLKFSGKSQNFNFNNKVRLIETNLNSVRFTAKGKPSYKNYENSAGTIIYGIENKIYKITIEPVTGKVNLKNVEELNEEKI</sequence>
<dbReference type="EMBL" id="JBEPMA010000001">
    <property type="protein sequence ID" value="MET3616461.1"/>
    <property type="molecule type" value="Genomic_DNA"/>
</dbReference>
<gene>
    <name evidence="2" type="ORF">ABID14_000081</name>
</gene>
<dbReference type="Gene3D" id="3.30.700.10">
    <property type="entry name" value="Glycoprotein, Type 4 Pilin"/>
    <property type="match status" value="1"/>
</dbReference>
<dbReference type="NCBIfam" id="TIGR02532">
    <property type="entry name" value="IV_pilin_GFxxxE"/>
    <property type="match status" value="1"/>
</dbReference>
<dbReference type="Proteomes" id="UP001549162">
    <property type="component" value="Unassembled WGS sequence"/>
</dbReference>
<protein>
    <submittedName>
        <fullName evidence="2">Prepilin-type N-terminal cleavage/methylation domain-containing protein</fullName>
    </submittedName>
</protein>
<feature type="transmembrane region" description="Helical" evidence="1">
    <location>
        <begin position="12"/>
        <end position="33"/>
    </location>
</feature>
<accession>A0ABV2J6S1</accession>
<keyword evidence="3" id="KW-1185">Reference proteome</keyword>
<dbReference type="RefSeq" id="WP_354366471.1">
    <property type="nucleotide sequence ID" value="NZ_JBEPMA010000001.1"/>
</dbReference>
<dbReference type="InterPro" id="IPR012902">
    <property type="entry name" value="N_methyl_site"/>
</dbReference>
<keyword evidence="1" id="KW-1133">Transmembrane helix</keyword>
<dbReference type="SUPFAM" id="SSF54523">
    <property type="entry name" value="Pili subunits"/>
    <property type="match status" value="1"/>
</dbReference>
<dbReference type="InterPro" id="IPR045584">
    <property type="entry name" value="Pilin-like"/>
</dbReference>
<evidence type="ECO:0000313" key="2">
    <source>
        <dbReference type="EMBL" id="MET3616461.1"/>
    </source>
</evidence>
<dbReference type="Pfam" id="PF07963">
    <property type="entry name" value="N_methyl"/>
    <property type="match status" value="1"/>
</dbReference>
<keyword evidence="1" id="KW-0812">Transmembrane</keyword>
<keyword evidence="1" id="KW-0472">Membrane</keyword>
<evidence type="ECO:0000313" key="3">
    <source>
        <dbReference type="Proteomes" id="UP001549162"/>
    </source>
</evidence>
<organism evidence="2 3">
    <name type="scientific">Peptoniphilus olsenii</name>
    <dbReference type="NCBI Taxonomy" id="411570"/>
    <lineage>
        <taxon>Bacteria</taxon>
        <taxon>Bacillati</taxon>
        <taxon>Bacillota</taxon>
        <taxon>Tissierellia</taxon>
        <taxon>Tissierellales</taxon>
        <taxon>Peptoniphilaceae</taxon>
        <taxon>Peptoniphilus</taxon>
    </lineage>
</organism>
<name>A0ABV2J6S1_9FIRM</name>
<reference evidence="2 3" key="1">
    <citation type="submission" date="2024-06" db="EMBL/GenBank/DDBJ databases">
        <title>Genomic Encyclopedia of Type Strains, Phase IV (KMG-IV): sequencing the most valuable type-strain genomes for metagenomic binning, comparative biology and taxonomic classification.</title>
        <authorList>
            <person name="Goeker M."/>
        </authorList>
    </citation>
    <scope>NUCLEOTIDE SEQUENCE [LARGE SCALE GENOMIC DNA]</scope>
    <source>
        <strain evidence="2 3">DSM 21460</strain>
    </source>
</reference>